<dbReference type="AlphaFoldDB" id="A0A545T6I6"/>
<gene>
    <name evidence="2" type="ORF">FLL45_15310</name>
</gene>
<reference evidence="2 3" key="1">
    <citation type="submission" date="2019-06" db="EMBL/GenBank/DDBJ databases">
        <title>Draft genome of Aliikangiella marina GYP-15.</title>
        <authorList>
            <person name="Wang G."/>
        </authorList>
    </citation>
    <scope>NUCLEOTIDE SEQUENCE [LARGE SCALE GENOMIC DNA]</scope>
    <source>
        <strain evidence="2 3">GYP-15</strain>
    </source>
</reference>
<dbReference type="InterPro" id="IPR023977">
    <property type="entry name" value="MbnP-like"/>
</dbReference>
<proteinExistence type="predicted"/>
<organism evidence="2 3">
    <name type="scientific">Aliikangiella marina</name>
    <dbReference type="NCBI Taxonomy" id="1712262"/>
    <lineage>
        <taxon>Bacteria</taxon>
        <taxon>Pseudomonadati</taxon>
        <taxon>Pseudomonadota</taxon>
        <taxon>Gammaproteobacteria</taxon>
        <taxon>Oceanospirillales</taxon>
        <taxon>Pleioneaceae</taxon>
        <taxon>Aliikangiella</taxon>
    </lineage>
</organism>
<dbReference type="Pfam" id="PF20243">
    <property type="entry name" value="MbnP"/>
    <property type="match status" value="1"/>
</dbReference>
<evidence type="ECO:0000313" key="2">
    <source>
        <dbReference type="EMBL" id="TQV72833.1"/>
    </source>
</evidence>
<comment type="caution">
    <text evidence="2">The sequence shown here is derived from an EMBL/GenBank/DDBJ whole genome shotgun (WGS) entry which is preliminary data.</text>
</comment>
<dbReference type="OrthoDB" id="64245at2"/>
<dbReference type="NCBIfam" id="TIGR04052">
    <property type="entry name" value="MbnP_like_WxW"/>
    <property type="match status" value="1"/>
</dbReference>
<dbReference type="EMBL" id="VIKR01000004">
    <property type="protein sequence ID" value="TQV72833.1"/>
    <property type="molecule type" value="Genomic_DNA"/>
</dbReference>
<evidence type="ECO:0000259" key="1">
    <source>
        <dbReference type="Pfam" id="PF20243"/>
    </source>
</evidence>
<keyword evidence="3" id="KW-1185">Reference proteome</keyword>
<sequence>MSTNSITQIPRLLIAALVVLMLQACEPDTQLITIKFNPSFNSNPVGCDTVIKNEGESYQLNQIQFYISSVLLMDSQGTWHPASFVTSQNRHNEVVLVGGVCPDPFDWGLNIITPIERNNIKALQFDLGVPFHLNHRNPLTQESPLNQSDMFWTWQLGYKFLRTEFSGTESDWVFHLGSTGCTSPAPVRAPESPCKNPNRSTITITPFDSTKVVKVNLDQLLKDTSSLDEKNCQSFEGNALCDLLFPRVGITGEQTFFSQDSK</sequence>
<accession>A0A545T6I6</accession>
<name>A0A545T6I6_9GAMM</name>
<dbReference type="Proteomes" id="UP000317839">
    <property type="component" value="Unassembled WGS sequence"/>
</dbReference>
<dbReference type="InterPro" id="IPR046863">
    <property type="entry name" value="MbnP-like_dom"/>
</dbReference>
<feature type="domain" description="Copper-binding protein MbnP-like" evidence="1">
    <location>
        <begin position="30"/>
        <end position="232"/>
    </location>
</feature>
<evidence type="ECO:0000313" key="3">
    <source>
        <dbReference type="Proteomes" id="UP000317839"/>
    </source>
</evidence>
<protein>
    <submittedName>
        <fullName evidence="2">Metallo-mystery pair system four-Cys motif protein</fullName>
    </submittedName>
</protein>
<dbReference type="RefSeq" id="WP_142942944.1">
    <property type="nucleotide sequence ID" value="NZ_VIKR01000004.1"/>
</dbReference>